<reference evidence="7 8" key="1">
    <citation type="submission" date="2019-01" db="EMBL/GenBank/DDBJ databases">
        <authorList>
            <person name="Ferrante I. M."/>
        </authorList>
    </citation>
    <scope>NUCLEOTIDE SEQUENCE [LARGE SCALE GENOMIC DNA]</scope>
    <source>
        <strain evidence="7 8">B856</strain>
    </source>
</reference>
<comment type="similarity">
    <text evidence="2">Belongs to the ATP12 family.</text>
</comment>
<feature type="region of interest" description="Disordered" evidence="6">
    <location>
        <begin position="48"/>
        <end position="70"/>
    </location>
</feature>
<dbReference type="GO" id="GO:0033615">
    <property type="term" value="P:mitochondrial proton-transporting ATP synthase complex assembly"/>
    <property type="evidence" value="ECO:0007669"/>
    <property type="project" value="TreeGrafter"/>
</dbReference>
<dbReference type="Pfam" id="PF07542">
    <property type="entry name" value="ATP12"/>
    <property type="match status" value="1"/>
</dbReference>
<dbReference type="Gene3D" id="1.10.3580.10">
    <property type="entry name" value="ATP12 ATPase"/>
    <property type="match status" value="1"/>
</dbReference>
<keyword evidence="8" id="KW-1185">Reference proteome</keyword>
<dbReference type="Proteomes" id="UP000291116">
    <property type="component" value="Unassembled WGS sequence"/>
</dbReference>
<feature type="compositionally biased region" description="Low complexity" evidence="6">
    <location>
        <begin position="159"/>
        <end position="174"/>
    </location>
</feature>
<dbReference type="GO" id="GO:0005739">
    <property type="term" value="C:mitochondrion"/>
    <property type="evidence" value="ECO:0007669"/>
    <property type="project" value="UniProtKB-SubCell"/>
</dbReference>
<dbReference type="InterPro" id="IPR011419">
    <property type="entry name" value="ATP12_ATP_synth-F1-assembly"/>
</dbReference>
<keyword evidence="5" id="KW-0143">Chaperone</keyword>
<dbReference type="Gene3D" id="3.30.2180.10">
    <property type="entry name" value="ATP12-like"/>
    <property type="match status" value="1"/>
</dbReference>
<dbReference type="EMBL" id="CAACVS010000291">
    <property type="protein sequence ID" value="VEU40599.1"/>
    <property type="molecule type" value="Genomic_DNA"/>
</dbReference>
<gene>
    <name evidence="7" type="ORF">PSNMU_V1.4_AUG-EV-PASAV3_0075010</name>
</gene>
<evidence type="ECO:0000256" key="5">
    <source>
        <dbReference type="ARBA" id="ARBA00023186"/>
    </source>
</evidence>
<protein>
    <recommendedName>
        <fullName evidence="9">ATP12 chaperone protein</fullName>
    </recommendedName>
</protein>
<dbReference type="SUPFAM" id="SSF160909">
    <property type="entry name" value="ATP12-like"/>
    <property type="match status" value="1"/>
</dbReference>
<dbReference type="InterPro" id="IPR023335">
    <property type="entry name" value="ATP12_ortho_dom_sf"/>
</dbReference>
<evidence type="ECO:0008006" key="9">
    <source>
        <dbReference type="Google" id="ProtNLM"/>
    </source>
</evidence>
<evidence type="ECO:0000256" key="3">
    <source>
        <dbReference type="ARBA" id="ARBA00022946"/>
    </source>
</evidence>
<evidence type="ECO:0000256" key="1">
    <source>
        <dbReference type="ARBA" id="ARBA00004173"/>
    </source>
</evidence>
<keyword evidence="4" id="KW-0496">Mitochondrion</keyword>
<dbReference type="InterPro" id="IPR042272">
    <property type="entry name" value="ATP12_ATP_synth-F1-assembly_N"/>
</dbReference>
<accession>A0A448ZEV8</accession>
<evidence type="ECO:0000256" key="2">
    <source>
        <dbReference type="ARBA" id="ARBA00008231"/>
    </source>
</evidence>
<proteinExistence type="inferred from homology"/>
<evidence type="ECO:0000313" key="8">
    <source>
        <dbReference type="Proteomes" id="UP000291116"/>
    </source>
</evidence>
<feature type="region of interest" description="Disordered" evidence="6">
    <location>
        <begin position="149"/>
        <end position="179"/>
    </location>
</feature>
<evidence type="ECO:0000256" key="6">
    <source>
        <dbReference type="SAM" id="MobiDB-lite"/>
    </source>
</evidence>
<keyword evidence="3" id="KW-0809">Transit peptide</keyword>
<dbReference type="PANTHER" id="PTHR21013:SF10">
    <property type="entry name" value="ATP SYNTHASE MITOCHONDRIAL F1 COMPLEX ASSEMBLY FACTOR 2"/>
    <property type="match status" value="1"/>
</dbReference>
<organism evidence="7 8">
    <name type="scientific">Pseudo-nitzschia multistriata</name>
    <dbReference type="NCBI Taxonomy" id="183589"/>
    <lineage>
        <taxon>Eukaryota</taxon>
        <taxon>Sar</taxon>
        <taxon>Stramenopiles</taxon>
        <taxon>Ochrophyta</taxon>
        <taxon>Bacillariophyta</taxon>
        <taxon>Bacillariophyceae</taxon>
        <taxon>Bacillariophycidae</taxon>
        <taxon>Bacillariales</taxon>
        <taxon>Bacillariaceae</taxon>
        <taxon>Pseudo-nitzschia</taxon>
    </lineage>
</organism>
<evidence type="ECO:0000256" key="4">
    <source>
        <dbReference type="ARBA" id="ARBA00023128"/>
    </source>
</evidence>
<name>A0A448ZEV8_9STRA</name>
<dbReference type="PANTHER" id="PTHR21013">
    <property type="entry name" value="ATP SYNTHASE MITOCHONDRIAL F1 COMPLEX ASSEMBLY FACTOR 2/ATP12 PROTEIN, MITOCHONDRIAL PRECURSOR"/>
    <property type="match status" value="1"/>
</dbReference>
<comment type="subcellular location">
    <subcellularLocation>
        <location evidence="1">Mitochondrion</location>
    </subcellularLocation>
</comment>
<dbReference type="OrthoDB" id="5673at2759"/>
<dbReference type="AlphaFoldDB" id="A0A448ZEV8"/>
<sequence>MTHTVSAAITAARAAAARAATGFCMPGRATATASSTASLATASSTASLATASPPMARQHQQRWSSAGAAGNRLSGRSRFYNHVGTTLLEVAPWEESGDGTSSCGDSDRVASPISAGVDGSRSATGVHHIPKGDRTTRSLALEAMLVPRVPGAGPARETATSAAGDGESGGSSPSWYGVTLDGRTVSTPMGQTLAVPSETLAYMIAAEWDSQTKDLQPSSMPLMTLACTALDQAAHHPRFYRDTALKYLPTDTTCFWADPTEDRLLHRRQQQAWKGLHGFCADRLGGASPTTAFGMEGMLMSRKRGDEKPTAGLPHPGVLVEAADSWTRSLDAWQLVALNSIATQAKSFLIAFAMLEGAGIALGDKGESRVAAPPFADVSDASEASRVEEEFQISVWGLVEGQHDYDRLNSSIQLHSASLFAKTILLENAE</sequence>
<evidence type="ECO:0000313" key="7">
    <source>
        <dbReference type="EMBL" id="VEU40599.1"/>
    </source>
</evidence>